<reference evidence="2 3" key="1">
    <citation type="journal article" date="2013" name="Genome Announc.">
        <title>Draft Genome Sequence of Aeromonas molluscorum Strain 848TT, Isolated from Bivalve Molluscs.</title>
        <authorList>
            <person name="Spataro N."/>
            <person name="Farfan M."/>
            <person name="Albarral V."/>
            <person name="Sanglas A."/>
            <person name="Loren J.G."/>
            <person name="Fuste M.C."/>
            <person name="Bosch E."/>
        </authorList>
    </citation>
    <scope>NUCLEOTIDE SEQUENCE [LARGE SCALE GENOMIC DNA]</scope>
    <source>
        <strain evidence="2 3">848</strain>
    </source>
</reference>
<keyword evidence="1" id="KW-0812">Transmembrane</keyword>
<evidence type="ECO:0000313" key="3">
    <source>
        <dbReference type="Proteomes" id="UP000013526"/>
    </source>
</evidence>
<evidence type="ECO:0000256" key="1">
    <source>
        <dbReference type="SAM" id="Phobius"/>
    </source>
</evidence>
<keyword evidence="1" id="KW-0472">Membrane</keyword>
<keyword evidence="1" id="KW-1133">Transmembrane helix</keyword>
<accession>R1GYD8</accession>
<protein>
    <submittedName>
        <fullName evidence="2">Uncharacterized protein</fullName>
    </submittedName>
</protein>
<comment type="caution">
    <text evidence="2">The sequence shown here is derived from an EMBL/GenBank/DDBJ whole genome shotgun (WGS) entry which is preliminary data.</text>
</comment>
<dbReference type="Proteomes" id="UP000013526">
    <property type="component" value="Unassembled WGS sequence"/>
</dbReference>
<gene>
    <name evidence="2" type="ORF">G113_03569</name>
</gene>
<name>R1GYD8_9GAMM</name>
<organism evidence="2 3">
    <name type="scientific">Aeromonas molluscorum 848</name>
    <dbReference type="NCBI Taxonomy" id="1268236"/>
    <lineage>
        <taxon>Bacteria</taxon>
        <taxon>Pseudomonadati</taxon>
        <taxon>Pseudomonadota</taxon>
        <taxon>Gammaproteobacteria</taxon>
        <taxon>Aeromonadales</taxon>
        <taxon>Aeromonadaceae</taxon>
        <taxon>Aeromonas</taxon>
    </lineage>
</organism>
<proteinExistence type="predicted"/>
<evidence type="ECO:0000313" key="2">
    <source>
        <dbReference type="EMBL" id="EOD56470.1"/>
    </source>
</evidence>
<sequence length="98" mass="10970">MVFCTRSQSHQAWPRIIRIEKEWPWPLLFIFVALMNSIVMAPLTQPGAMPVGDAVMGQNANADDRFGVIQAAKMTRGSARHSLLHEACDHQNGRWPGT</sequence>
<feature type="transmembrane region" description="Helical" evidence="1">
    <location>
        <begin position="23"/>
        <end position="43"/>
    </location>
</feature>
<dbReference type="AlphaFoldDB" id="R1GYD8"/>
<keyword evidence="3" id="KW-1185">Reference proteome</keyword>
<dbReference type="EMBL" id="AQGQ01000011">
    <property type="protein sequence ID" value="EOD56470.1"/>
    <property type="molecule type" value="Genomic_DNA"/>
</dbReference>